<dbReference type="Gene3D" id="2.40.350.20">
    <property type="match status" value="1"/>
</dbReference>
<evidence type="ECO:0000259" key="7">
    <source>
        <dbReference type="PROSITE" id="PS51895"/>
    </source>
</evidence>
<keyword evidence="3 6" id="KW-0732">Signal</keyword>
<comment type="subcellular location">
    <subcellularLocation>
        <location evidence="1">Secreted</location>
    </subcellularLocation>
</comment>
<evidence type="ECO:0000256" key="4">
    <source>
        <dbReference type="ARBA" id="ARBA00023157"/>
    </source>
</evidence>
<name>A0A086SZW2_HAPC1</name>
<feature type="signal peptide" evidence="6">
    <location>
        <begin position="1"/>
        <end position="25"/>
    </location>
</feature>
<dbReference type="EMBL" id="JPKY01000089">
    <property type="protein sequence ID" value="KFH42644.1"/>
    <property type="molecule type" value="Genomic_DNA"/>
</dbReference>
<evidence type="ECO:0000256" key="5">
    <source>
        <dbReference type="PROSITE-ProRule" id="PRU01243"/>
    </source>
</evidence>
<protein>
    <recommendedName>
        <fullName evidence="7">AA1-like domain-containing protein</fullName>
    </recommendedName>
</protein>
<dbReference type="Pfam" id="PF16541">
    <property type="entry name" value="AltA1"/>
    <property type="match status" value="1"/>
</dbReference>
<dbReference type="OrthoDB" id="3928926at2759"/>
<keyword evidence="4 5" id="KW-1015">Disulfide bond</keyword>
<feature type="chain" id="PRO_5001815139" description="AA1-like domain-containing protein" evidence="6">
    <location>
        <begin position="26"/>
        <end position="154"/>
    </location>
</feature>
<sequence length="154" mass="16148">MRFSTTTVSAIVAALAAQTANGSEAVSVTDLRIRKYNSPAGTSFPSANFTLNAADAKDLDCSATDFTFPEPTGKLPCGDSDYAFVFLPGSNGVEFSIMVYHDVGDSHADLRGGDNVPTKCVLEGDTPSDVLCIQQGGAVNLVIDGPVSPRRTRQ</sequence>
<dbReference type="AlphaFoldDB" id="A0A086SZW2"/>
<dbReference type="PROSITE" id="PS51895">
    <property type="entry name" value="AA1"/>
    <property type="match status" value="1"/>
</dbReference>
<feature type="domain" description="AA1-like" evidence="7">
    <location>
        <begin position="21"/>
        <end position="145"/>
    </location>
</feature>
<comment type="caution">
    <text evidence="8">The sequence shown here is derived from an EMBL/GenBank/DDBJ whole genome shotgun (WGS) entry which is preliminary data.</text>
</comment>
<dbReference type="InterPro" id="IPR032382">
    <property type="entry name" value="AltA1"/>
</dbReference>
<evidence type="ECO:0000256" key="2">
    <source>
        <dbReference type="ARBA" id="ARBA00022525"/>
    </source>
</evidence>
<reference evidence="9" key="1">
    <citation type="journal article" date="2014" name="Genome Announc.">
        <title>Genome sequence and annotation of Acremonium chrysogenum, producer of the beta-lactam antibiotic cephalosporin C.</title>
        <authorList>
            <person name="Terfehr D."/>
            <person name="Dahlmann T.A."/>
            <person name="Specht T."/>
            <person name="Zadra I."/>
            <person name="Kuernsteiner H."/>
            <person name="Kueck U."/>
        </authorList>
    </citation>
    <scope>NUCLEOTIDE SEQUENCE [LARGE SCALE GENOMIC DNA]</scope>
    <source>
        <strain evidence="9">ATCC 11550 / CBS 779.69 / DSM 880 / IAM 14645 / JCM 23072 / IMI 49137</strain>
    </source>
</reference>
<evidence type="ECO:0000313" key="9">
    <source>
        <dbReference type="Proteomes" id="UP000029964"/>
    </source>
</evidence>
<evidence type="ECO:0000256" key="1">
    <source>
        <dbReference type="ARBA" id="ARBA00004613"/>
    </source>
</evidence>
<evidence type="ECO:0000256" key="3">
    <source>
        <dbReference type="ARBA" id="ARBA00022729"/>
    </source>
</evidence>
<dbReference type="GO" id="GO:0005576">
    <property type="term" value="C:extracellular region"/>
    <property type="evidence" value="ECO:0007669"/>
    <property type="project" value="UniProtKB-SubCell"/>
</dbReference>
<dbReference type="Proteomes" id="UP000029964">
    <property type="component" value="Unassembled WGS sequence"/>
</dbReference>
<gene>
    <name evidence="8" type="ORF">ACRE_066180</name>
</gene>
<evidence type="ECO:0000313" key="8">
    <source>
        <dbReference type="EMBL" id="KFH42644.1"/>
    </source>
</evidence>
<organism evidence="8 9">
    <name type="scientific">Hapsidospora chrysogenum (strain ATCC 11550 / CBS 779.69 / DSM 880 / IAM 14645 / JCM 23072 / IMI 49137)</name>
    <name type="common">Acremonium chrysogenum</name>
    <dbReference type="NCBI Taxonomy" id="857340"/>
    <lineage>
        <taxon>Eukaryota</taxon>
        <taxon>Fungi</taxon>
        <taxon>Dikarya</taxon>
        <taxon>Ascomycota</taxon>
        <taxon>Pezizomycotina</taxon>
        <taxon>Sordariomycetes</taxon>
        <taxon>Hypocreomycetidae</taxon>
        <taxon>Hypocreales</taxon>
        <taxon>Bionectriaceae</taxon>
        <taxon>Hapsidospora</taxon>
    </lineage>
</organism>
<dbReference type="HOGENOM" id="CLU_144932_1_0_1"/>
<keyword evidence="9" id="KW-1185">Reference proteome</keyword>
<keyword evidence="2" id="KW-0964">Secreted</keyword>
<proteinExistence type="predicted"/>
<evidence type="ECO:0000256" key="6">
    <source>
        <dbReference type="SAM" id="SignalP"/>
    </source>
</evidence>
<comment type="caution">
    <text evidence="5">Lacks conserved residue(s) required for the propagation of feature annotation.</text>
</comment>
<accession>A0A086SZW2</accession>
<feature type="disulfide bond" evidence="5">
    <location>
        <begin position="120"/>
        <end position="132"/>
    </location>
</feature>